<keyword evidence="2" id="KW-0732">Signal</keyword>
<dbReference type="VEuPathDB" id="VectorBase:AMAM015118"/>
<dbReference type="Proteomes" id="UP000075901">
    <property type="component" value="Unassembled WGS sequence"/>
</dbReference>
<proteinExistence type="predicted"/>
<name>A0A182SWZ1_9DIPT</name>
<dbReference type="AlphaFoldDB" id="A0A182SWZ1"/>
<keyword evidence="1" id="KW-0472">Membrane</keyword>
<feature type="chain" id="PRO_5008136251" evidence="2">
    <location>
        <begin position="23"/>
        <end position="126"/>
    </location>
</feature>
<evidence type="ECO:0000256" key="2">
    <source>
        <dbReference type="SAM" id="SignalP"/>
    </source>
</evidence>
<protein>
    <submittedName>
        <fullName evidence="3">Uncharacterized protein</fullName>
    </submittedName>
</protein>
<sequence>MDVMYVVTVLVLLLLAISFALAATVTTPAENAPYRTALLTYDRPGAPNRPPSIGLVLGTRAMAAMALLVALLCTGGVSEMRTKLSSITSAAGPLTVAAGGVTAVSALARGANAARTSQTIVTSCGG</sequence>
<keyword evidence="1" id="KW-1133">Transmembrane helix</keyword>
<keyword evidence="4" id="KW-1185">Reference proteome</keyword>
<evidence type="ECO:0000313" key="4">
    <source>
        <dbReference type="Proteomes" id="UP000075901"/>
    </source>
</evidence>
<feature type="transmembrane region" description="Helical" evidence="1">
    <location>
        <begin position="53"/>
        <end position="77"/>
    </location>
</feature>
<evidence type="ECO:0000256" key="1">
    <source>
        <dbReference type="SAM" id="Phobius"/>
    </source>
</evidence>
<keyword evidence="1" id="KW-0812">Transmembrane</keyword>
<evidence type="ECO:0000313" key="3">
    <source>
        <dbReference type="EnsemblMetazoa" id="AMAM015118-PA"/>
    </source>
</evidence>
<accession>A0A182SWZ1</accession>
<reference evidence="3" key="2">
    <citation type="submission" date="2020-05" db="UniProtKB">
        <authorList>
            <consortium name="EnsemblMetazoa"/>
        </authorList>
    </citation>
    <scope>IDENTIFICATION</scope>
    <source>
        <strain evidence="3">maculatus3</strain>
    </source>
</reference>
<feature type="signal peptide" evidence="2">
    <location>
        <begin position="1"/>
        <end position="22"/>
    </location>
</feature>
<dbReference type="EnsemblMetazoa" id="AMAM015118-RA">
    <property type="protein sequence ID" value="AMAM015118-PA"/>
    <property type="gene ID" value="AMAM015118"/>
</dbReference>
<organism evidence="3 4">
    <name type="scientific">Anopheles maculatus</name>
    <dbReference type="NCBI Taxonomy" id="74869"/>
    <lineage>
        <taxon>Eukaryota</taxon>
        <taxon>Metazoa</taxon>
        <taxon>Ecdysozoa</taxon>
        <taxon>Arthropoda</taxon>
        <taxon>Hexapoda</taxon>
        <taxon>Insecta</taxon>
        <taxon>Pterygota</taxon>
        <taxon>Neoptera</taxon>
        <taxon>Endopterygota</taxon>
        <taxon>Diptera</taxon>
        <taxon>Nematocera</taxon>
        <taxon>Culicoidea</taxon>
        <taxon>Culicidae</taxon>
        <taxon>Anophelinae</taxon>
        <taxon>Anopheles</taxon>
        <taxon>Anopheles maculatus group</taxon>
    </lineage>
</organism>
<reference evidence="4" key="1">
    <citation type="submission" date="2013-09" db="EMBL/GenBank/DDBJ databases">
        <title>The Genome Sequence of Anopheles maculatus species B.</title>
        <authorList>
            <consortium name="The Broad Institute Genomics Platform"/>
            <person name="Neafsey D.E."/>
            <person name="Besansky N."/>
            <person name="Howell P."/>
            <person name="Walton C."/>
            <person name="Young S.K."/>
            <person name="Zeng Q."/>
            <person name="Gargeya S."/>
            <person name="Fitzgerald M."/>
            <person name="Haas B."/>
            <person name="Abouelleil A."/>
            <person name="Allen A.W."/>
            <person name="Alvarado L."/>
            <person name="Arachchi H.M."/>
            <person name="Berlin A.M."/>
            <person name="Chapman S.B."/>
            <person name="Gainer-Dewar J."/>
            <person name="Goldberg J."/>
            <person name="Griggs A."/>
            <person name="Gujja S."/>
            <person name="Hansen M."/>
            <person name="Howarth C."/>
            <person name="Imamovic A."/>
            <person name="Ireland A."/>
            <person name="Larimer J."/>
            <person name="McCowan C."/>
            <person name="Murphy C."/>
            <person name="Pearson M."/>
            <person name="Poon T.W."/>
            <person name="Priest M."/>
            <person name="Roberts A."/>
            <person name="Saif S."/>
            <person name="Shea T."/>
            <person name="Sisk P."/>
            <person name="Sykes S."/>
            <person name="Wortman J."/>
            <person name="Nusbaum C."/>
            <person name="Birren B."/>
        </authorList>
    </citation>
    <scope>NUCLEOTIDE SEQUENCE [LARGE SCALE GENOMIC DNA]</scope>
    <source>
        <strain evidence="4">maculatus3</strain>
    </source>
</reference>